<dbReference type="InterPro" id="IPR051455">
    <property type="entry name" value="Bact_solute-bind_prot3"/>
</dbReference>
<dbReference type="PANTHER" id="PTHR30085">
    <property type="entry name" value="AMINO ACID ABC TRANSPORTER PERMEASE"/>
    <property type="match status" value="1"/>
</dbReference>
<accession>A0A158FXQ6</accession>
<evidence type="ECO:0000313" key="7">
    <source>
        <dbReference type="Proteomes" id="UP000054770"/>
    </source>
</evidence>
<dbReference type="AlphaFoldDB" id="A0A158FXQ6"/>
<dbReference type="InterPro" id="IPR001638">
    <property type="entry name" value="Solute-binding_3/MltF_N"/>
</dbReference>
<keyword evidence="2" id="KW-0813">Transport</keyword>
<name>A0A158FXQ6_9BURK</name>
<evidence type="ECO:0000259" key="5">
    <source>
        <dbReference type="SMART" id="SM00062"/>
    </source>
</evidence>
<organism evidence="6 7">
    <name type="scientific">Caballeronia choica</name>
    <dbReference type="NCBI Taxonomy" id="326476"/>
    <lineage>
        <taxon>Bacteria</taxon>
        <taxon>Pseudomonadati</taxon>
        <taxon>Pseudomonadota</taxon>
        <taxon>Betaproteobacteria</taxon>
        <taxon>Burkholderiales</taxon>
        <taxon>Burkholderiaceae</taxon>
        <taxon>Caballeronia</taxon>
    </lineage>
</organism>
<dbReference type="GO" id="GO:0005576">
    <property type="term" value="C:extracellular region"/>
    <property type="evidence" value="ECO:0007669"/>
    <property type="project" value="TreeGrafter"/>
</dbReference>
<comment type="similarity">
    <text evidence="1">Belongs to the bacterial solute-binding protein 3 family.</text>
</comment>
<dbReference type="GO" id="GO:0030288">
    <property type="term" value="C:outer membrane-bounded periplasmic space"/>
    <property type="evidence" value="ECO:0007669"/>
    <property type="project" value="TreeGrafter"/>
</dbReference>
<gene>
    <name evidence="6" type="ORF">AWB68_01021</name>
</gene>
<dbReference type="PANTHER" id="PTHR30085:SF2">
    <property type="entry name" value="GLUTAMATE_ASPARTATE IMPORT SOLUTE-BINDING PROTEIN"/>
    <property type="match status" value="1"/>
</dbReference>
<dbReference type="Pfam" id="PF00497">
    <property type="entry name" value="SBP_bac_3"/>
    <property type="match status" value="1"/>
</dbReference>
<dbReference type="SUPFAM" id="SSF53850">
    <property type="entry name" value="Periplasmic binding protein-like II"/>
    <property type="match status" value="1"/>
</dbReference>
<feature type="chain" id="PRO_5011113851" evidence="4">
    <location>
        <begin position="23"/>
        <end position="299"/>
    </location>
</feature>
<feature type="signal peptide" evidence="4">
    <location>
        <begin position="1"/>
        <end position="22"/>
    </location>
</feature>
<sequence>MLKNLKMFSVVALLAIACSAMADDLGPTLQKIKDTGIISLGVRYDSPPFNYNLGGSQQAGYSYDISTKIVDAIKQQLKIPALQVKELSVTSQNRIALLMNGTIDLECGTTTNNLEREKQVAFSTTIFIIGTRLLVKKDSGIKEWSDLKDHNVVAAAGSTGERLLRGMNDKDKLGMNIIGAKDVGEAFLMLETGRAAAYMDDDAILYAERAKAKSPKDWLVVARPFTREAYGCMLRKNDEPFKKLVDNVISGMMKDGTVNRLYTKWFLQPIPPRGFNVDFPMSSDMKALIVNPNDRALDE</sequence>
<evidence type="ECO:0000256" key="4">
    <source>
        <dbReference type="SAM" id="SignalP"/>
    </source>
</evidence>
<proteinExistence type="inferred from homology"/>
<evidence type="ECO:0000313" key="6">
    <source>
        <dbReference type="EMBL" id="SAL23930.1"/>
    </source>
</evidence>
<dbReference type="SMART" id="SM00062">
    <property type="entry name" value="PBPb"/>
    <property type="match status" value="1"/>
</dbReference>
<dbReference type="Gene3D" id="3.40.190.10">
    <property type="entry name" value="Periplasmic binding protein-like II"/>
    <property type="match status" value="2"/>
</dbReference>
<evidence type="ECO:0000256" key="2">
    <source>
        <dbReference type="ARBA" id="ARBA00022448"/>
    </source>
</evidence>
<dbReference type="GO" id="GO:0006865">
    <property type="term" value="P:amino acid transport"/>
    <property type="evidence" value="ECO:0007669"/>
    <property type="project" value="TreeGrafter"/>
</dbReference>
<evidence type="ECO:0000256" key="3">
    <source>
        <dbReference type="ARBA" id="ARBA00022729"/>
    </source>
</evidence>
<comment type="caution">
    <text evidence="6">The sequence shown here is derived from an EMBL/GenBank/DDBJ whole genome shotgun (WGS) entry which is preliminary data.</text>
</comment>
<protein>
    <submittedName>
        <fullName evidence="6">Glutamate/aspartate periplasmic binding protein</fullName>
    </submittedName>
</protein>
<dbReference type="Proteomes" id="UP000054770">
    <property type="component" value="Unassembled WGS sequence"/>
</dbReference>
<keyword evidence="7" id="KW-1185">Reference proteome</keyword>
<keyword evidence="3 4" id="KW-0732">Signal</keyword>
<dbReference type="OrthoDB" id="7240770at2"/>
<dbReference type="CDD" id="cd13688">
    <property type="entry name" value="PBP2_GltI_DEBP"/>
    <property type="match status" value="1"/>
</dbReference>
<feature type="domain" description="Solute-binding protein family 3/N-terminal" evidence="5">
    <location>
        <begin position="37"/>
        <end position="269"/>
    </location>
</feature>
<evidence type="ECO:0000256" key="1">
    <source>
        <dbReference type="ARBA" id="ARBA00010333"/>
    </source>
</evidence>
<dbReference type="PROSITE" id="PS51257">
    <property type="entry name" value="PROKAR_LIPOPROTEIN"/>
    <property type="match status" value="1"/>
</dbReference>
<reference evidence="6" key="1">
    <citation type="submission" date="2016-01" db="EMBL/GenBank/DDBJ databases">
        <authorList>
            <person name="Peeters C."/>
        </authorList>
    </citation>
    <scope>NUCLEOTIDE SEQUENCE [LARGE SCALE GENOMIC DNA]</scope>
    <source>
        <strain evidence="6">LMG 22940</strain>
    </source>
</reference>
<dbReference type="EMBL" id="FCON02000007">
    <property type="protein sequence ID" value="SAL23930.1"/>
    <property type="molecule type" value="Genomic_DNA"/>
</dbReference>